<proteinExistence type="predicted"/>
<protein>
    <recommendedName>
        <fullName evidence="4">PKD/Chitinase domain-containing protein</fullName>
    </recommendedName>
</protein>
<evidence type="ECO:0000313" key="2">
    <source>
        <dbReference type="EMBL" id="RZQ52144.1"/>
    </source>
</evidence>
<comment type="caution">
    <text evidence="2">The sequence shown here is derived from an EMBL/GenBank/DDBJ whole genome shotgun (WGS) entry which is preliminary data.</text>
</comment>
<dbReference type="Pfam" id="PF22352">
    <property type="entry name" value="K319L-like_PKD"/>
    <property type="match status" value="1"/>
</dbReference>
<accession>A0A4Q7IJ40</accession>
<evidence type="ECO:0008006" key="4">
    <source>
        <dbReference type="Google" id="ProtNLM"/>
    </source>
</evidence>
<dbReference type="Gene3D" id="2.60.40.10">
    <property type="entry name" value="Immunoglobulins"/>
    <property type="match status" value="1"/>
</dbReference>
<gene>
    <name evidence="2" type="ORF">C1E23_15745</name>
</gene>
<feature type="region of interest" description="Disordered" evidence="1">
    <location>
        <begin position="1"/>
        <end position="30"/>
    </location>
</feature>
<evidence type="ECO:0000313" key="3">
    <source>
        <dbReference type="Proteomes" id="UP000291338"/>
    </source>
</evidence>
<reference evidence="2 3" key="1">
    <citation type="submission" date="2018-01" db="EMBL/GenBank/DDBJ databases">
        <title>Co-occurrence of chitin degradation, pigmentation and bioactivity in marine Pseudoalteromonas.</title>
        <authorList>
            <person name="Paulsen S."/>
            <person name="Gram L."/>
            <person name="Machado H."/>
        </authorList>
    </citation>
    <scope>NUCLEOTIDE SEQUENCE [LARGE SCALE GENOMIC DNA]</scope>
    <source>
        <strain evidence="2 3">S3898</strain>
    </source>
</reference>
<name>A0A4Q7IJ40_9GAMM</name>
<dbReference type="InterPro" id="IPR013783">
    <property type="entry name" value="Ig-like_fold"/>
</dbReference>
<sequence length="1894" mass="210669">MLTACGGGEDSPSEQPSPTPQPAENKAPTVSIQGVAEAKEQKAFELIANASDSDGSIASYTWSHDSDLEIAFSNKTAATTEITVPDISEDKSITFTMTVEDDKGASASESVTVTVKRKVSSVTITGIVTDKPIANAIVDVSAAQASEQVTADANGGYSATLVVDESEVDALVRISAKGVGAQEKVTFVSQLNSVAKLVEQAGDDGILSKEENFAVNVTNVTTAEYALLTRNNTSFTNDEELSAALLNVDANEKIELATLIKIVVDNDDFELPEGVESTLDLIDDEQTANEFTEQVNETNPTLLEETKEEIKKDTDLVDGAKGELTGSYILQSVKYYNAPAYHIDINDNGAAQITAYDTQAAQWQYEGNVLTITPTEPLTLFKGNSADKGAVTITATSLALNVLGENDVFRTVDIVEARTSTYEDGTVENTEYKATSNLLDKAKTITLSEADLLGDWVLELIDRDNSNGDEPAEKLRFSAGGKLESLEEGDNNEELSWRLADNVLVVNYKDTKEDGSIEEGEASFWFTKSLASGYQFVLKDTSDPRWSDTEYGVLLKIDTNLQVSESDLIGRWTGFIGLQQDLYTMDLFESGELYLDAYDLEHAWFLDGNVMHRQRFIQNDYTVVSKCDVTESNCYLYEDVRHEILAIENGYIALEREYIRFNNLGEITFSDSSAFVYQYSAEIAQTKLQASMLRTNMEFYIQDEETETWNSISIEYYDPADYDEEQTSYIHLIGESYEVTFEEGKLKYTTSDGVKVLELIEYGVSGWVVCMRDENAQCDESNKLTLHFDAPQVTITVESNEGGNLTPESTTVPFGSYVELFANPAPNYGIANVEGCNGYLSGDIFVIPSATESCKVTATFEPYLNFTATASIGGSVTPSDIWAPAGSYVEFMITLELGYMIDSISGCEEGELLEGGIFAINNPTMACELNVQFKNVLNSSFVVYSDEFATRPAYHFELNEAGDTGFVSMVNRVAIASVNPLNEFETEYVLSEPLIISQSQRHKRDENGDYVYDDMGNPVYESLETSTEVVYVSIISDTSDLIDASLNYSARVYVDGVEDSSLAYQNTLAQNLVHKQTVSLPSESELIGTWVFDFNDNALAQDIDLVETFSLSASGVMTREEDEYNQGQNITFSWSFDTERNALAIKREGDINDTTYLWPVKNLEAGYQFVAQVESVEPSTAKAKWGRMFKQQAGLNVTEDQVIGRWLGFIGNEQDLYDLWVIPSEQWGLDVRFGLSGDSSYDGRVEDGVFYREAYYSNESSSWEKVKWCDVTLDTCWKGARMTHKFVAIVGNKYFIHRRVENGDWRNNELRVSNDNLFIYEYYPETSYSSFSVGMFSSGAEEFFVKDADGNLSTITIQHETVYEEEGSSFVSQITIDGISYDLTIADGKLFYNDGTQDWTVEMLQSSDAEFVVCIYEASLSCAEGTQVTWHFEQPAIESFYLTDTSLYTSDVYHFEFNAGGTANVLMTPYEQGSQAIAATWTSSDVLTLTPQTRTVTNSWMTSDESGNSVQRETILAGWEVASEGDFATVKVTYHTEDDGVFVSEEVFESRLNKLKLGEMLVDTSTQDWTGDWVLSNFDGEDGNNYAGHLTLNDNFTGTAEVTGSSEVEQLNWAVSNGSLELDFGSDIKVVVELNRDINTGYQYTQFVTEGTNTVSANGGLMIKKQSITMTEQDYYGRWGYFDGAEHTDYSFAMEIYDDLSVRFGLGASSIQGRFVDGQFVRSMYYDTSTQEYFRFCTPEQVDCQLYYEFRYTPVATDGSKVFFLRDTYNGDGAQGAIYTSSHIFVKEKMPSMEIAKIEDFHLNSFSMKDESDIGWSTWNTDADGNRLLTINGQDHSFVFNNGVITVTLDDGFTYLIELVAGSNTKEGVTLCKYLQGDTCLEENHVRLSYYQTH</sequence>
<organism evidence="2 3">
    <name type="scientific">Pseudoalteromonas phenolica</name>
    <dbReference type="NCBI Taxonomy" id="161398"/>
    <lineage>
        <taxon>Bacteria</taxon>
        <taxon>Pseudomonadati</taxon>
        <taxon>Pseudomonadota</taxon>
        <taxon>Gammaproteobacteria</taxon>
        <taxon>Alteromonadales</taxon>
        <taxon>Pseudoalteromonadaceae</taxon>
        <taxon>Pseudoalteromonas</taxon>
    </lineage>
</organism>
<dbReference type="Proteomes" id="UP000291338">
    <property type="component" value="Unassembled WGS sequence"/>
</dbReference>
<evidence type="ECO:0000256" key="1">
    <source>
        <dbReference type="SAM" id="MobiDB-lite"/>
    </source>
</evidence>
<dbReference type="EMBL" id="PPSX01000064">
    <property type="protein sequence ID" value="RZQ52144.1"/>
    <property type="molecule type" value="Genomic_DNA"/>
</dbReference>